<dbReference type="Proteomes" id="UP000622552">
    <property type="component" value="Unassembled WGS sequence"/>
</dbReference>
<keyword evidence="1" id="KW-0812">Transmembrane</keyword>
<feature type="transmembrane region" description="Helical" evidence="1">
    <location>
        <begin position="25"/>
        <end position="42"/>
    </location>
</feature>
<proteinExistence type="predicted"/>
<evidence type="ECO:0000256" key="1">
    <source>
        <dbReference type="SAM" id="Phobius"/>
    </source>
</evidence>
<protein>
    <submittedName>
        <fullName evidence="2">Uncharacterized protein</fullName>
    </submittedName>
</protein>
<sequence>MSEQQGLFGGVLRQVARGLAGDRPLLLGLAGVVVVGAIGLATPGGARLAVFAVAGVVLVLCLARIVVTARVEGARARRRRDNVARLGADAKLGNARLSAPGSNEFVAGDGLQMKDLTMTAGVEPDHRRDTR</sequence>
<gene>
    <name evidence="2" type="ORF">IW245_007674</name>
</gene>
<keyword evidence="1" id="KW-0472">Membrane</keyword>
<evidence type="ECO:0000313" key="2">
    <source>
        <dbReference type="EMBL" id="MBG6141480.1"/>
    </source>
</evidence>
<dbReference type="AlphaFoldDB" id="A0A8J7KKP2"/>
<accession>A0A8J7KKP2</accession>
<feature type="transmembrane region" description="Helical" evidence="1">
    <location>
        <begin position="48"/>
        <end position="71"/>
    </location>
</feature>
<name>A0A8J7KKP2_9ACTN</name>
<dbReference type="EMBL" id="JADOUF010000001">
    <property type="protein sequence ID" value="MBG6141480.1"/>
    <property type="molecule type" value="Genomic_DNA"/>
</dbReference>
<reference evidence="2" key="1">
    <citation type="submission" date="2020-11" db="EMBL/GenBank/DDBJ databases">
        <title>Sequencing the genomes of 1000 actinobacteria strains.</title>
        <authorList>
            <person name="Klenk H.-P."/>
        </authorList>
    </citation>
    <scope>NUCLEOTIDE SEQUENCE</scope>
    <source>
        <strain evidence="2">DSM 45356</strain>
    </source>
</reference>
<comment type="caution">
    <text evidence="2">The sequence shown here is derived from an EMBL/GenBank/DDBJ whole genome shotgun (WGS) entry which is preliminary data.</text>
</comment>
<keyword evidence="1" id="KW-1133">Transmembrane helix</keyword>
<keyword evidence="3" id="KW-1185">Reference proteome</keyword>
<dbReference type="RefSeq" id="WP_197007885.1">
    <property type="nucleotide sequence ID" value="NZ_BONS01000013.1"/>
</dbReference>
<organism evidence="2 3">
    <name type="scientific">Longispora fulva</name>
    <dbReference type="NCBI Taxonomy" id="619741"/>
    <lineage>
        <taxon>Bacteria</taxon>
        <taxon>Bacillati</taxon>
        <taxon>Actinomycetota</taxon>
        <taxon>Actinomycetes</taxon>
        <taxon>Micromonosporales</taxon>
        <taxon>Micromonosporaceae</taxon>
        <taxon>Longispora</taxon>
    </lineage>
</organism>
<evidence type="ECO:0000313" key="3">
    <source>
        <dbReference type="Proteomes" id="UP000622552"/>
    </source>
</evidence>